<proteinExistence type="inferred from homology"/>
<keyword evidence="6" id="KW-1185">Reference proteome</keyword>
<dbReference type="EMBL" id="JALN02000001">
    <property type="protein sequence ID" value="KDE99422.1"/>
    <property type="molecule type" value="Genomic_DNA"/>
</dbReference>
<dbReference type="STRING" id="1440774.Y900_010815"/>
<dbReference type="Proteomes" id="UP000022835">
    <property type="component" value="Unassembled WGS sequence"/>
</dbReference>
<dbReference type="InterPro" id="IPR050300">
    <property type="entry name" value="GDXG_lipolytic_enzyme"/>
</dbReference>
<dbReference type="Pfam" id="PF07859">
    <property type="entry name" value="Abhydrolase_3"/>
    <property type="match status" value="1"/>
</dbReference>
<dbReference type="RefSeq" id="WP_036341802.1">
    <property type="nucleotide sequence ID" value="NZ_JALN02000001.1"/>
</dbReference>
<evidence type="ECO:0000313" key="5">
    <source>
        <dbReference type="EMBL" id="KDE99422.1"/>
    </source>
</evidence>
<comment type="similarity">
    <text evidence="1">Belongs to the 'GDXG' lipolytic enzyme family.</text>
</comment>
<evidence type="ECO:0000256" key="1">
    <source>
        <dbReference type="ARBA" id="ARBA00010515"/>
    </source>
</evidence>
<name>A0A064CKU4_9MYCO</name>
<dbReference type="PROSITE" id="PS01174">
    <property type="entry name" value="LIPASE_GDXG_SER"/>
    <property type="match status" value="1"/>
</dbReference>
<dbReference type="SUPFAM" id="SSF53474">
    <property type="entry name" value="alpha/beta-Hydrolases"/>
    <property type="match status" value="1"/>
</dbReference>
<evidence type="ECO:0000256" key="2">
    <source>
        <dbReference type="ARBA" id="ARBA00022801"/>
    </source>
</evidence>
<dbReference type="InterPro" id="IPR033140">
    <property type="entry name" value="Lipase_GDXG_put_SER_AS"/>
</dbReference>
<organism evidence="5 6">
    <name type="scientific">Mycolicibacterium aromaticivorans JS19b1 = JCM 16368</name>
    <dbReference type="NCBI Taxonomy" id="1440774"/>
    <lineage>
        <taxon>Bacteria</taxon>
        <taxon>Bacillati</taxon>
        <taxon>Actinomycetota</taxon>
        <taxon>Actinomycetes</taxon>
        <taxon>Mycobacteriales</taxon>
        <taxon>Mycobacteriaceae</taxon>
        <taxon>Mycolicibacterium</taxon>
    </lineage>
</organism>
<evidence type="ECO:0000259" key="4">
    <source>
        <dbReference type="Pfam" id="PF07859"/>
    </source>
</evidence>
<reference evidence="5" key="1">
    <citation type="submission" date="2014-05" db="EMBL/GenBank/DDBJ databases">
        <title>Genome sequence of Mycobacterium aromaticivorans strain JS19b1T (= DSM 45407T).</title>
        <authorList>
            <person name="Kwak Y."/>
            <person name="Park G.-S."/>
            <person name="Li Q.X."/>
            <person name="Lee S.-E."/>
            <person name="Shin J.-H."/>
        </authorList>
    </citation>
    <scope>NUCLEOTIDE SEQUENCE [LARGE SCALE GENOMIC DNA]</scope>
    <source>
        <strain evidence="5">JS19b1</strain>
    </source>
</reference>
<comment type="caution">
    <text evidence="5">The sequence shown here is derived from an EMBL/GenBank/DDBJ whole genome shotgun (WGS) entry which is preliminary data.</text>
</comment>
<dbReference type="eggNOG" id="COG0657">
    <property type="taxonomic scope" value="Bacteria"/>
</dbReference>
<feature type="active site" evidence="3">
    <location>
        <position position="167"/>
    </location>
</feature>
<dbReference type="Gene3D" id="3.40.50.1820">
    <property type="entry name" value="alpha/beta hydrolase"/>
    <property type="match status" value="1"/>
</dbReference>
<dbReference type="PANTHER" id="PTHR48081">
    <property type="entry name" value="AB HYDROLASE SUPERFAMILY PROTEIN C4A8.06C"/>
    <property type="match status" value="1"/>
</dbReference>
<sequence length="320" mass="33650">MALPMDPEVLTLLQPLMDAAAALEPPPIGDVVTRRERAIPLFQTLGASREPVDGVEVSRHTLPTADGAELDLAWYFPTSGLPGSAVLYLHGGGMIYSLAETAPAYDTAMRGYVAATGAPMLLVDYRVAPEFPDPTPVEDCYAALCWLAENAADLGVDPARIAVAGDSAGGGLAAGVSLLARDRGGPAPAAQVLIYPMLDDRTTTPDPELAPELLTWNYNDNITGWGALLGERAGGDDVSIYAAPARAQVLTGLPPTYLDVGDLDIFRDENIAYAARLVAAGVPTELHVHPGCPHAWEALAPTAAVSERAVADRIRRLRAV</sequence>
<dbReference type="GO" id="GO:0016787">
    <property type="term" value="F:hydrolase activity"/>
    <property type="evidence" value="ECO:0007669"/>
    <property type="project" value="UniProtKB-KW"/>
</dbReference>
<feature type="domain" description="Alpha/beta hydrolase fold-3" evidence="4">
    <location>
        <begin position="86"/>
        <end position="296"/>
    </location>
</feature>
<dbReference type="InterPro" id="IPR013094">
    <property type="entry name" value="AB_hydrolase_3"/>
</dbReference>
<dbReference type="PANTHER" id="PTHR48081:SF8">
    <property type="entry name" value="ALPHA_BETA HYDROLASE FOLD-3 DOMAIN-CONTAINING PROTEIN-RELATED"/>
    <property type="match status" value="1"/>
</dbReference>
<keyword evidence="2 5" id="KW-0378">Hydrolase</keyword>
<gene>
    <name evidence="5" type="ORF">Y900_010815</name>
</gene>
<dbReference type="AlphaFoldDB" id="A0A064CKU4"/>
<protein>
    <submittedName>
        <fullName evidence="5">Alpha/beta hydrolase</fullName>
    </submittedName>
</protein>
<evidence type="ECO:0000313" key="6">
    <source>
        <dbReference type="Proteomes" id="UP000022835"/>
    </source>
</evidence>
<accession>A0A064CKU4</accession>
<evidence type="ECO:0000256" key="3">
    <source>
        <dbReference type="PROSITE-ProRule" id="PRU10038"/>
    </source>
</evidence>
<dbReference type="InterPro" id="IPR029058">
    <property type="entry name" value="AB_hydrolase_fold"/>
</dbReference>